<evidence type="ECO:0000256" key="2">
    <source>
        <dbReference type="ARBA" id="ARBA00008479"/>
    </source>
</evidence>
<evidence type="ECO:0000256" key="3">
    <source>
        <dbReference type="ARBA" id="ARBA00015522"/>
    </source>
</evidence>
<reference evidence="5 6" key="1">
    <citation type="submission" date="2020-02" db="EMBL/GenBank/DDBJ databases">
        <title>Draft genome sequence of Haematococcus lacustris strain NIES-144.</title>
        <authorList>
            <person name="Morimoto D."/>
            <person name="Nakagawa S."/>
            <person name="Yoshida T."/>
            <person name="Sawayama S."/>
        </authorList>
    </citation>
    <scope>NUCLEOTIDE SEQUENCE [LARGE SCALE GENOMIC DNA]</scope>
    <source>
        <strain evidence="5 6">NIES-144</strain>
    </source>
</reference>
<dbReference type="InterPro" id="IPR019002">
    <property type="entry name" value="Ribosome_biogenesis_Nop16"/>
</dbReference>
<dbReference type="PANTHER" id="PTHR13243">
    <property type="entry name" value="HSPC111 PROTEIN-RELATED"/>
    <property type="match status" value="1"/>
</dbReference>
<dbReference type="GO" id="GO:0005730">
    <property type="term" value="C:nucleolus"/>
    <property type="evidence" value="ECO:0007669"/>
    <property type="project" value="UniProtKB-SubCell"/>
</dbReference>
<gene>
    <name evidence="5" type="ORF">HaLaN_02748</name>
</gene>
<dbReference type="Proteomes" id="UP000485058">
    <property type="component" value="Unassembled WGS sequence"/>
</dbReference>
<evidence type="ECO:0000256" key="1">
    <source>
        <dbReference type="ARBA" id="ARBA00004604"/>
    </source>
</evidence>
<protein>
    <recommendedName>
        <fullName evidence="3">Nucleolar protein 16</fullName>
    </recommendedName>
</protein>
<dbReference type="AlphaFoldDB" id="A0A699YCF1"/>
<comment type="similarity">
    <text evidence="2">Belongs to the NOP16 family.</text>
</comment>
<accession>A0A699YCF1</accession>
<comment type="caution">
    <text evidence="5">The sequence shown here is derived from an EMBL/GenBank/DDBJ whole genome shotgun (WGS) entry which is preliminary data.</text>
</comment>
<evidence type="ECO:0000256" key="4">
    <source>
        <dbReference type="ARBA" id="ARBA00023242"/>
    </source>
</evidence>
<dbReference type="EMBL" id="BLLF01000122">
    <property type="protein sequence ID" value="GFH07880.1"/>
    <property type="molecule type" value="Genomic_DNA"/>
</dbReference>
<keyword evidence="6" id="KW-1185">Reference proteome</keyword>
<keyword evidence="4" id="KW-0539">Nucleus</keyword>
<evidence type="ECO:0000313" key="5">
    <source>
        <dbReference type="EMBL" id="GFH07880.1"/>
    </source>
</evidence>
<dbReference type="Pfam" id="PF09420">
    <property type="entry name" value="Nop16"/>
    <property type="match status" value="1"/>
</dbReference>
<dbReference type="GO" id="GO:0042273">
    <property type="term" value="P:ribosomal large subunit biogenesis"/>
    <property type="evidence" value="ECO:0007669"/>
    <property type="project" value="TreeGrafter"/>
</dbReference>
<dbReference type="PANTHER" id="PTHR13243:SF1">
    <property type="entry name" value="NUCLEOLAR PROTEIN 16"/>
    <property type="match status" value="1"/>
</dbReference>
<comment type="subcellular location">
    <subcellularLocation>
        <location evidence="1">Nucleus</location>
        <location evidence="1">Nucleolus</location>
    </subcellularLocation>
</comment>
<organism evidence="5 6">
    <name type="scientific">Haematococcus lacustris</name>
    <name type="common">Green alga</name>
    <name type="synonym">Haematococcus pluvialis</name>
    <dbReference type="NCBI Taxonomy" id="44745"/>
    <lineage>
        <taxon>Eukaryota</taxon>
        <taxon>Viridiplantae</taxon>
        <taxon>Chlorophyta</taxon>
        <taxon>core chlorophytes</taxon>
        <taxon>Chlorophyceae</taxon>
        <taxon>CS clade</taxon>
        <taxon>Chlamydomonadales</taxon>
        <taxon>Haematococcaceae</taxon>
        <taxon>Haematococcus</taxon>
    </lineage>
</organism>
<evidence type="ECO:0000313" key="6">
    <source>
        <dbReference type="Proteomes" id="UP000485058"/>
    </source>
</evidence>
<name>A0A699YCF1_HAELA</name>
<proteinExistence type="inferred from homology"/>
<sequence length="221" mass="24554">MHRFKAKGGSTRAAQLVHITHQSKQTKATVLCEWAAAGDGSKGRNPRFALGYRSGRSVRKLVYPWSCLRIGLTSPADYTASWSAEETLSSNYQANHLMMDANQGFGRNLSSTALKTKEQKAELGEETYSDDDELRAGCNLERKSGKAAPPRLTATQRTVVQALVDKHGENVQAMVLDIKLNKMQHSAGQLLKLIAGLQHWKGPQQLVKHDFRTPQKPFKRL</sequence>